<dbReference type="RefSeq" id="WP_016455766.1">
    <property type="nucleotide sequence ID" value="NZ_KE150269.1"/>
</dbReference>
<dbReference type="AlphaFoldDB" id="S2WL70"/>
<keyword evidence="2" id="KW-1185">Reference proteome</keyword>
<dbReference type="EMBL" id="AGZR01000005">
    <property type="protein sequence ID" value="EPD33392.1"/>
    <property type="molecule type" value="Genomic_DNA"/>
</dbReference>
<dbReference type="Proteomes" id="UP000014417">
    <property type="component" value="Unassembled WGS sequence"/>
</dbReference>
<accession>S2WL70</accession>
<comment type="caution">
    <text evidence="1">The sequence shown here is derived from an EMBL/GenBank/DDBJ whole genome shotgun (WGS) entry which is preliminary data.</text>
</comment>
<evidence type="ECO:0000313" key="1">
    <source>
        <dbReference type="EMBL" id="EPD33392.1"/>
    </source>
</evidence>
<protein>
    <submittedName>
        <fullName evidence="1">Uncharacterized protein</fullName>
    </submittedName>
</protein>
<gene>
    <name evidence="1" type="ORF">HMPREF9306_00932</name>
</gene>
<proteinExistence type="predicted"/>
<sequence length="72" mass="7921">MAKSFNVDLDEAMLPLVLALDVEETPVDVGPVAKPRSKNAEHFVQLAESVQHIYANFYSSFLTFSPPSKLAV</sequence>
<name>S2WL70_9ACTN</name>
<evidence type="ECO:0000313" key="2">
    <source>
        <dbReference type="Proteomes" id="UP000014417"/>
    </source>
</evidence>
<dbReference type="STRING" id="883161.HMPREF9306_00932"/>
<reference evidence="1 2" key="1">
    <citation type="submission" date="2013-04" db="EMBL/GenBank/DDBJ databases">
        <title>The Genome Sequence of Propionimicrobium lymphophilum ACS-093-V-SCH5.</title>
        <authorList>
            <consortium name="The Broad Institute Genomics Platform"/>
            <person name="Earl A."/>
            <person name="Ward D."/>
            <person name="Feldgarden M."/>
            <person name="Gevers D."/>
            <person name="Saerens B."/>
            <person name="Vaneechoutte M."/>
            <person name="Walker B."/>
            <person name="Young S."/>
            <person name="Zeng Q."/>
            <person name="Gargeya S."/>
            <person name="Fitzgerald M."/>
            <person name="Haas B."/>
            <person name="Abouelleil A."/>
            <person name="Allen A.W."/>
            <person name="Alvarado L."/>
            <person name="Arachchi H.M."/>
            <person name="Berlin A.M."/>
            <person name="Chapman S.B."/>
            <person name="Gainer-Dewar J."/>
            <person name="Goldberg J."/>
            <person name="Griggs A."/>
            <person name="Gujja S."/>
            <person name="Hansen M."/>
            <person name="Howarth C."/>
            <person name="Imamovic A."/>
            <person name="Ireland A."/>
            <person name="Larimer J."/>
            <person name="McCowan C."/>
            <person name="Murphy C."/>
            <person name="Pearson M."/>
            <person name="Poon T.W."/>
            <person name="Priest M."/>
            <person name="Roberts A."/>
            <person name="Saif S."/>
            <person name="Shea T."/>
            <person name="Sisk P."/>
            <person name="Sykes S."/>
            <person name="Wortman J."/>
            <person name="Nusbaum C."/>
            <person name="Birren B."/>
        </authorList>
    </citation>
    <scope>NUCLEOTIDE SEQUENCE [LARGE SCALE GENOMIC DNA]</scope>
    <source>
        <strain evidence="1 2">ACS-093-V-SCH5</strain>
    </source>
</reference>
<organism evidence="1 2">
    <name type="scientific">Propionimicrobium lymphophilum ACS-093-V-SCH5</name>
    <dbReference type="NCBI Taxonomy" id="883161"/>
    <lineage>
        <taxon>Bacteria</taxon>
        <taxon>Bacillati</taxon>
        <taxon>Actinomycetota</taxon>
        <taxon>Actinomycetes</taxon>
        <taxon>Propionibacteriales</taxon>
        <taxon>Propionibacteriaceae</taxon>
        <taxon>Propionimicrobium</taxon>
    </lineage>
</organism>
<dbReference type="HOGENOM" id="CLU_2719072_0_0_11"/>